<evidence type="ECO:0000313" key="5">
    <source>
        <dbReference type="EMBL" id="HJA78204.1"/>
    </source>
</evidence>
<gene>
    <name evidence="5" type="ORF">H9784_01345</name>
</gene>
<dbReference type="PANTHER" id="PTHR36511">
    <property type="entry name" value="MERR FAMILY BACTERIAL REGULATORY PROTEIN"/>
    <property type="match status" value="1"/>
</dbReference>
<evidence type="ECO:0000256" key="2">
    <source>
        <dbReference type="ARBA" id="ARBA00023125"/>
    </source>
</evidence>
<dbReference type="Proteomes" id="UP000823821">
    <property type="component" value="Unassembled WGS sequence"/>
</dbReference>
<evidence type="ECO:0000256" key="3">
    <source>
        <dbReference type="ARBA" id="ARBA00023163"/>
    </source>
</evidence>
<protein>
    <submittedName>
        <fullName evidence="5">Helix-turn-helix domain-containing protein</fullName>
    </submittedName>
</protein>
<dbReference type="AlphaFoldDB" id="A0A9D2HLU1"/>
<dbReference type="InterPro" id="IPR010982">
    <property type="entry name" value="Lambda_DNA-bd_dom_sf"/>
</dbReference>
<dbReference type="Gene3D" id="1.10.260.40">
    <property type="entry name" value="lambda repressor-like DNA-binding domains"/>
    <property type="match status" value="1"/>
</dbReference>
<reference evidence="5" key="1">
    <citation type="journal article" date="2021" name="PeerJ">
        <title>Extensive microbial diversity within the chicken gut microbiome revealed by metagenomics and culture.</title>
        <authorList>
            <person name="Gilroy R."/>
            <person name="Ravi A."/>
            <person name="Getino M."/>
            <person name="Pursley I."/>
            <person name="Horton D.L."/>
            <person name="Alikhan N.F."/>
            <person name="Baker D."/>
            <person name="Gharbi K."/>
            <person name="Hall N."/>
            <person name="Watson M."/>
            <person name="Adriaenssens E.M."/>
            <person name="Foster-Nyarko E."/>
            <person name="Jarju S."/>
            <person name="Secka A."/>
            <person name="Antonio M."/>
            <person name="Oren A."/>
            <person name="Chaudhuri R.R."/>
            <person name="La Ragione R."/>
            <person name="Hildebrand F."/>
            <person name="Pallen M.J."/>
        </authorList>
    </citation>
    <scope>NUCLEOTIDE SEQUENCE</scope>
    <source>
        <strain evidence="5">5032</strain>
    </source>
</reference>
<evidence type="ECO:0000313" key="6">
    <source>
        <dbReference type="Proteomes" id="UP000823821"/>
    </source>
</evidence>
<feature type="domain" description="HTH cro/C1-type" evidence="4">
    <location>
        <begin position="44"/>
        <end position="97"/>
    </location>
</feature>
<keyword evidence="2" id="KW-0238">DNA-binding</keyword>
<keyword evidence="1" id="KW-0805">Transcription regulation</keyword>
<dbReference type="SMART" id="SM00530">
    <property type="entry name" value="HTH_XRE"/>
    <property type="match status" value="1"/>
</dbReference>
<dbReference type="SUPFAM" id="SSF47413">
    <property type="entry name" value="lambda repressor-like DNA-binding domains"/>
    <property type="match status" value="1"/>
</dbReference>
<keyword evidence="3" id="KW-0804">Transcription</keyword>
<name>A0A9D2HLU1_9BACT</name>
<organism evidence="5 6">
    <name type="scientific">Candidatus Desulfovibrio intestinavium</name>
    <dbReference type="NCBI Taxonomy" id="2838534"/>
    <lineage>
        <taxon>Bacteria</taxon>
        <taxon>Pseudomonadati</taxon>
        <taxon>Thermodesulfobacteriota</taxon>
        <taxon>Desulfovibrionia</taxon>
        <taxon>Desulfovibrionales</taxon>
        <taxon>Desulfovibrionaceae</taxon>
        <taxon>Desulfovibrio</taxon>
    </lineage>
</organism>
<dbReference type="EMBL" id="DWZD01000011">
    <property type="protein sequence ID" value="HJA78204.1"/>
    <property type="molecule type" value="Genomic_DNA"/>
</dbReference>
<dbReference type="CDD" id="cd00093">
    <property type="entry name" value="HTH_XRE"/>
    <property type="match status" value="1"/>
</dbReference>
<dbReference type="GO" id="GO:0003677">
    <property type="term" value="F:DNA binding"/>
    <property type="evidence" value="ECO:0007669"/>
    <property type="project" value="UniProtKB-KW"/>
</dbReference>
<reference evidence="5" key="2">
    <citation type="submission" date="2021-04" db="EMBL/GenBank/DDBJ databases">
        <authorList>
            <person name="Gilroy R."/>
        </authorList>
    </citation>
    <scope>NUCLEOTIDE SEQUENCE</scope>
    <source>
        <strain evidence="5">5032</strain>
    </source>
</reference>
<evidence type="ECO:0000256" key="1">
    <source>
        <dbReference type="ARBA" id="ARBA00023015"/>
    </source>
</evidence>
<dbReference type="PROSITE" id="PS50943">
    <property type="entry name" value="HTH_CROC1"/>
    <property type="match status" value="1"/>
</dbReference>
<comment type="caution">
    <text evidence="5">The sequence shown here is derived from an EMBL/GenBank/DDBJ whole genome shotgun (WGS) entry which is preliminary data.</text>
</comment>
<dbReference type="InterPro" id="IPR052359">
    <property type="entry name" value="HTH-type_reg/antitoxin"/>
</dbReference>
<dbReference type="Pfam" id="PF01381">
    <property type="entry name" value="HTH_3"/>
    <property type="match status" value="1"/>
</dbReference>
<evidence type="ECO:0000259" key="4">
    <source>
        <dbReference type="PROSITE" id="PS50943"/>
    </source>
</evidence>
<dbReference type="InterPro" id="IPR001387">
    <property type="entry name" value="Cro/C1-type_HTH"/>
</dbReference>
<sequence length="104" mass="11252">MSTIGQEIIAGLTEAVGYMDGTADRAQFCAHDLAPAHAPERVDVKAVRQRLGLSQARFAAAFGLSLHALRNWEQGKRQPEPAARAYLRVIEVAPDVVRRALCGA</sequence>
<accession>A0A9D2HLU1</accession>
<dbReference type="PANTHER" id="PTHR36511:SF4">
    <property type="entry name" value="ANTITOXIN MQSA"/>
    <property type="match status" value="1"/>
</dbReference>
<proteinExistence type="predicted"/>